<dbReference type="Ensembl" id="ENSCPGT00000007302.1">
    <property type="protein sequence ID" value="ENSCPGP00000006638.1"/>
    <property type="gene ID" value="ENSCPGG00000004753.1"/>
</dbReference>
<protein>
    <submittedName>
        <fullName evidence="1">Uncharacterized protein</fullName>
    </submittedName>
</protein>
<dbReference type="AlphaFoldDB" id="A0A8C3JF59"/>
<keyword evidence="2" id="KW-1185">Reference proteome</keyword>
<dbReference type="Proteomes" id="UP000694419">
    <property type="component" value="Unplaced"/>
</dbReference>
<evidence type="ECO:0000313" key="1">
    <source>
        <dbReference type="Ensembl" id="ENSCPGP00000006638.1"/>
    </source>
</evidence>
<name>A0A8C3JF59_9CHAR</name>
<reference evidence="1" key="2">
    <citation type="submission" date="2025-09" db="UniProtKB">
        <authorList>
            <consortium name="Ensembl"/>
        </authorList>
    </citation>
    <scope>IDENTIFICATION</scope>
</reference>
<evidence type="ECO:0000313" key="2">
    <source>
        <dbReference type="Proteomes" id="UP000694419"/>
    </source>
</evidence>
<organism evidence="1 2">
    <name type="scientific">Calidris pygmaea</name>
    <name type="common">Spoon-billed sandpiper</name>
    <dbReference type="NCBI Taxonomy" id="425635"/>
    <lineage>
        <taxon>Eukaryota</taxon>
        <taxon>Metazoa</taxon>
        <taxon>Chordata</taxon>
        <taxon>Craniata</taxon>
        <taxon>Vertebrata</taxon>
        <taxon>Euteleostomi</taxon>
        <taxon>Archelosauria</taxon>
        <taxon>Archosauria</taxon>
        <taxon>Dinosauria</taxon>
        <taxon>Saurischia</taxon>
        <taxon>Theropoda</taxon>
        <taxon>Coelurosauria</taxon>
        <taxon>Aves</taxon>
        <taxon>Neognathae</taxon>
        <taxon>Neoaves</taxon>
        <taxon>Charadriiformes</taxon>
        <taxon>Scolopacidae</taxon>
        <taxon>Calidris</taxon>
    </lineage>
</organism>
<accession>A0A8C3JF59</accession>
<sequence length="120" mass="13451">EEIQVKELLKDLQVKVFLADKPYSPGHAAAGTEAVIMNNKDTQKAFKTVLHLYTTESVFINLALHKVHASVGRIPCFSSRSVISMCLSGGIQEDFYFTYEEIGCYHACFSDCVVERKTRS</sequence>
<reference evidence="1" key="1">
    <citation type="submission" date="2025-08" db="UniProtKB">
        <authorList>
            <consortium name="Ensembl"/>
        </authorList>
    </citation>
    <scope>IDENTIFICATION</scope>
</reference>
<proteinExistence type="predicted"/>